<keyword evidence="2" id="KW-0472">Membrane</keyword>
<feature type="compositionally biased region" description="Polar residues" evidence="1">
    <location>
        <begin position="8"/>
        <end position="18"/>
    </location>
</feature>
<keyword evidence="4" id="KW-1185">Reference proteome</keyword>
<evidence type="ECO:0000313" key="4">
    <source>
        <dbReference type="Proteomes" id="UP000834106"/>
    </source>
</evidence>
<proteinExistence type="predicted"/>
<dbReference type="PANTHER" id="PTHR33287:SF11">
    <property type="entry name" value="OS03G0778400 PROTEIN"/>
    <property type="match status" value="1"/>
</dbReference>
<sequence>MAERRRANPQQNLHQSDPNRLGPERDHAPNGKGHFSKKSWIPSLCSLVCSLGIIWAIWYKTDVESHLEKLLEREKEDGQLLAKCVEELKKKGVEFDLLKEVDTLRRAKSLRVKSKAVRRWSSRDFVPVFLHCFLLCSWIHKGYFV</sequence>
<feature type="transmembrane region" description="Helical" evidence="2">
    <location>
        <begin position="40"/>
        <end position="59"/>
    </location>
</feature>
<keyword evidence="2" id="KW-0812">Transmembrane</keyword>
<dbReference type="EMBL" id="OU503046">
    <property type="protein sequence ID" value="CAI9770976.1"/>
    <property type="molecule type" value="Genomic_DNA"/>
</dbReference>
<evidence type="ECO:0000313" key="3">
    <source>
        <dbReference type="EMBL" id="CAI9770976.1"/>
    </source>
</evidence>
<feature type="region of interest" description="Disordered" evidence="1">
    <location>
        <begin position="1"/>
        <end position="35"/>
    </location>
</feature>
<dbReference type="AlphaFoldDB" id="A0AAD1ZN99"/>
<name>A0AAD1ZN99_9LAMI</name>
<dbReference type="PANTHER" id="PTHR33287">
    <property type="entry name" value="OS03G0453550 PROTEIN"/>
    <property type="match status" value="1"/>
</dbReference>
<organism evidence="3 4">
    <name type="scientific">Fraxinus pennsylvanica</name>
    <dbReference type="NCBI Taxonomy" id="56036"/>
    <lineage>
        <taxon>Eukaryota</taxon>
        <taxon>Viridiplantae</taxon>
        <taxon>Streptophyta</taxon>
        <taxon>Embryophyta</taxon>
        <taxon>Tracheophyta</taxon>
        <taxon>Spermatophyta</taxon>
        <taxon>Magnoliopsida</taxon>
        <taxon>eudicotyledons</taxon>
        <taxon>Gunneridae</taxon>
        <taxon>Pentapetalae</taxon>
        <taxon>asterids</taxon>
        <taxon>lamiids</taxon>
        <taxon>Lamiales</taxon>
        <taxon>Oleaceae</taxon>
        <taxon>Oleeae</taxon>
        <taxon>Fraxinus</taxon>
    </lineage>
</organism>
<keyword evidence="2" id="KW-1133">Transmembrane helix</keyword>
<evidence type="ECO:0000256" key="2">
    <source>
        <dbReference type="SAM" id="Phobius"/>
    </source>
</evidence>
<protein>
    <submittedName>
        <fullName evidence="3">Uncharacterized protein</fullName>
    </submittedName>
</protein>
<evidence type="ECO:0000256" key="1">
    <source>
        <dbReference type="SAM" id="MobiDB-lite"/>
    </source>
</evidence>
<reference evidence="3" key="1">
    <citation type="submission" date="2023-05" db="EMBL/GenBank/DDBJ databases">
        <authorList>
            <person name="Huff M."/>
        </authorList>
    </citation>
    <scope>NUCLEOTIDE SEQUENCE</scope>
</reference>
<accession>A0AAD1ZN99</accession>
<dbReference type="Proteomes" id="UP000834106">
    <property type="component" value="Chromosome 11"/>
</dbReference>
<gene>
    <name evidence="3" type="ORF">FPE_LOCUS18406</name>
</gene>